<protein>
    <recommendedName>
        <fullName evidence="9">Mitochondrial distribution and morphology protein 12</fullName>
    </recommendedName>
    <alternativeName>
        <fullName evidence="9">Mitochondrial inheritance component MDM12</fullName>
    </alternativeName>
</protein>
<dbReference type="CDD" id="cd21672">
    <property type="entry name" value="SMP_Mdm12"/>
    <property type="match status" value="1"/>
</dbReference>
<dbReference type="PANTHER" id="PTHR28204">
    <property type="entry name" value="MITOCHONDRIAL DISTRIBUTION AND MORPHOLOGY PROTEIN 12"/>
    <property type="match status" value="1"/>
</dbReference>
<dbReference type="GeneID" id="27686581"/>
<evidence type="ECO:0000256" key="9">
    <source>
        <dbReference type="HAMAP-Rule" id="MF_03104"/>
    </source>
</evidence>
<dbReference type="GO" id="GO:1990456">
    <property type="term" value="P:mitochondrion-endoplasmic reticulum membrane tethering"/>
    <property type="evidence" value="ECO:0007669"/>
    <property type="project" value="TreeGrafter"/>
</dbReference>
<comment type="similarity">
    <text evidence="9">Belongs to the MDM12 family.</text>
</comment>
<evidence type="ECO:0000313" key="13">
    <source>
        <dbReference type="Proteomes" id="UP000053201"/>
    </source>
</evidence>
<feature type="region of interest" description="Disordered" evidence="10">
    <location>
        <begin position="440"/>
        <end position="459"/>
    </location>
</feature>
<dbReference type="eggNOG" id="ENOG502QQS2">
    <property type="taxonomic scope" value="Eukaryota"/>
</dbReference>
<dbReference type="OMA" id="KRAHFCF"/>
<keyword evidence="4 9" id="KW-0256">Endoplasmic reticulum</keyword>
<evidence type="ECO:0000256" key="2">
    <source>
        <dbReference type="ARBA" id="ARBA00022448"/>
    </source>
</evidence>
<reference evidence="12 13" key="1">
    <citation type="submission" date="2009-08" db="EMBL/GenBank/DDBJ databases">
        <title>The Genome Sequence of Spizellomyces punctatus strain DAOM BR117.</title>
        <authorList>
            <consortium name="The Broad Institute Genome Sequencing Platform"/>
            <person name="Russ C."/>
            <person name="Cuomo C."/>
            <person name="Shea T."/>
            <person name="Young S.K."/>
            <person name="Zeng Q."/>
            <person name="Koehrsen M."/>
            <person name="Haas B."/>
            <person name="Borodovsky M."/>
            <person name="Guigo R."/>
            <person name="Alvarado L."/>
            <person name="Berlin A."/>
            <person name="Bochicchio J."/>
            <person name="Borenstein D."/>
            <person name="Chapman S."/>
            <person name="Chen Z."/>
            <person name="Engels R."/>
            <person name="Freedman E."/>
            <person name="Gellesch M."/>
            <person name="Goldberg J."/>
            <person name="Griggs A."/>
            <person name="Gujja S."/>
            <person name="Heiman D."/>
            <person name="Hepburn T."/>
            <person name="Howarth C."/>
            <person name="Jen D."/>
            <person name="Larson L."/>
            <person name="Lewis B."/>
            <person name="Mehta T."/>
            <person name="Park D."/>
            <person name="Pearson M."/>
            <person name="Roberts A."/>
            <person name="Saif S."/>
            <person name="Shenoy N."/>
            <person name="Sisk P."/>
            <person name="Stolte C."/>
            <person name="Sykes S."/>
            <person name="Thomson T."/>
            <person name="Walk T."/>
            <person name="White J."/>
            <person name="Yandava C."/>
            <person name="Burger G."/>
            <person name="Gray M.W."/>
            <person name="Holland P.W.H."/>
            <person name="King N."/>
            <person name="Lang F.B.F."/>
            <person name="Roger A.J."/>
            <person name="Ruiz-Trillo I."/>
            <person name="Lander E."/>
            <person name="Nusbaum C."/>
        </authorList>
    </citation>
    <scope>NUCLEOTIDE SEQUENCE [LARGE SCALE GENOMIC DNA]</scope>
    <source>
        <strain evidence="12 13">DAOM BR117</strain>
    </source>
</reference>
<keyword evidence="2" id="KW-0813">Transport</keyword>
<keyword evidence="7 9" id="KW-0496">Mitochondrion</keyword>
<dbReference type="GO" id="GO:0008289">
    <property type="term" value="F:lipid binding"/>
    <property type="evidence" value="ECO:0007669"/>
    <property type="project" value="UniProtKB-KW"/>
</dbReference>
<dbReference type="GO" id="GO:0015914">
    <property type="term" value="P:phospholipid transport"/>
    <property type="evidence" value="ECO:0007669"/>
    <property type="project" value="TreeGrafter"/>
</dbReference>
<dbReference type="HAMAP" id="MF_03104">
    <property type="entry name" value="Mdm12"/>
    <property type="match status" value="1"/>
</dbReference>
<evidence type="ECO:0000256" key="3">
    <source>
        <dbReference type="ARBA" id="ARBA00022787"/>
    </source>
</evidence>
<evidence type="ECO:0000313" key="12">
    <source>
        <dbReference type="EMBL" id="KND02576.1"/>
    </source>
</evidence>
<feature type="region of interest" description="Disordered" evidence="10">
    <location>
        <begin position="228"/>
        <end position="290"/>
    </location>
</feature>
<dbReference type="PROSITE" id="PS51847">
    <property type="entry name" value="SMP"/>
    <property type="match status" value="1"/>
</dbReference>
<keyword evidence="8 9" id="KW-0472">Membrane</keyword>
<dbReference type="OrthoDB" id="3356905at2759"/>
<dbReference type="AlphaFoldDB" id="A0A0L0HME0"/>
<sequence length="459" mass="50520">MSFLINWDLLSDGAEADSLREFLNARFREIERPPFLGPLQVTELDFGDVPPDIAIKDISDPSPEFYLPDNPELWRPLTPPLGEEDIGVALLGRTGPGIHGGGYDYAAAQEASATSMSDAYHTEYSYALRERRDLELRRRNQPSGLAYDENVFISPDRAFSSANGLNAGGQERYLPPDRMSSQASTPSVPSHTRVFGTAHGPAFAYGSGWSGSVGLGLGLGLGSGTGSGYHPVRHGSPHNQQTVHANRPSYPSNLSSFVSSSPLSPSVSRSDYSSLSEFTPPNEPPRPLPSTDHEIALQYAESMRRESDAQVDLEVVYKGNMRLAIRTELIVNQPTPAFMVLPLTLTLTGFHFTATAVIAYLGDRVNFCFKEPDTGSAILHDVSIDSEVGDRHKQVLKNVGRIERFIVEQLRKVIQDFLVFPNHQSLTLLHESSIDGEDELYEDSEPFDDASFPDMYNET</sequence>
<proteinExistence type="inferred from homology"/>
<keyword evidence="5" id="KW-0445">Lipid transport</keyword>
<dbReference type="InterPro" id="IPR031468">
    <property type="entry name" value="SMP_LBD"/>
</dbReference>
<feature type="domain" description="SMP-LTD" evidence="11">
    <location>
        <begin position="1"/>
        <end position="429"/>
    </location>
</feature>
<evidence type="ECO:0000256" key="7">
    <source>
        <dbReference type="ARBA" id="ARBA00023128"/>
    </source>
</evidence>
<organism evidence="12 13">
    <name type="scientific">Spizellomyces punctatus (strain DAOM BR117)</name>
    <dbReference type="NCBI Taxonomy" id="645134"/>
    <lineage>
        <taxon>Eukaryota</taxon>
        <taxon>Fungi</taxon>
        <taxon>Fungi incertae sedis</taxon>
        <taxon>Chytridiomycota</taxon>
        <taxon>Chytridiomycota incertae sedis</taxon>
        <taxon>Chytridiomycetes</taxon>
        <taxon>Spizellomycetales</taxon>
        <taxon>Spizellomycetaceae</taxon>
        <taxon>Spizellomyces</taxon>
    </lineage>
</organism>
<keyword evidence="13" id="KW-1185">Reference proteome</keyword>
<dbReference type="Proteomes" id="UP000053201">
    <property type="component" value="Unassembled WGS sequence"/>
</dbReference>
<keyword evidence="6" id="KW-0446">Lipid-binding</keyword>
<dbReference type="STRING" id="645134.A0A0L0HME0"/>
<dbReference type="GO" id="GO:0032865">
    <property type="term" value="C:ERMES complex"/>
    <property type="evidence" value="ECO:0007669"/>
    <property type="project" value="UniProtKB-UniRule"/>
</dbReference>
<gene>
    <name evidence="9" type="primary">MDM12</name>
    <name evidence="12" type="ORF">SPPG_03034</name>
</gene>
<evidence type="ECO:0000256" key="8">
    <source>
        <dbReference type="ARBA" id="ARBA00023136"/>
    </source>
</evidence>
<comment type="function">
    <text evidence="9">Component of the ERMES/MDM complex, which serves as a molecular tether to connect the endoplasmic reticulum (ER) and mitochondria. Components of this complex are involved in the control of mitochondrial shape and protein biogenesis, and function in nonvesicular lipid trafficking between the ER and mitochondria. MDM12 is required for the interaction of the ER-resident membrane protein MMM1 and the outer mitochondrial membrane-resident beta-barrel protein MDM10. The MDM12-MMM1 subcomplex functions in the major beta-barrel assembly pathway that is responsible for biogenesis of all mitochondrial outer membrane beta-barrel proteins, and acts in a late step after the SAM complex. The MDM10-MDM12-MMM1 subcomplex further acts in the TOM40-specific pathway after the action of the MDM12-MMM1 complex. Essential for establishing and maintaining the structure of mitochondria and maintenance of mtDNA nucleoids.</text>
</comment>
<evidence type="ECO:0000256" key="5">
    <source>
        <dbReference type="ARBA" id="ARBA00023055"/>
    </source>
</evidence>
<accession>A0A0L0HME0</accession>
<evidence type="ECO:0000259" key="11">
    <source>
        <dbReference type="PROSITE" id="PS51847"/>
    </source>
</evidence>
<dbReference type="InterPro" id="IPR027532">
    <property type="entry name" value="Mdm12"/>
</dbReference>
<dbReference type="Pfam" id="PF26544">
    <property type="entry name" value="Mdm12"/>
    <property type="match status" value="2"/>
</dbReference>
<dbReference type="GO" id="GO:0005789">
    <property type="term" value="C:endoplasmic reticulum membrane"/>
    <property type="evidence" value="ECO:0007669"/>
    <property type="project" value="UniProtKB-SubCell"/>
</dbReference>
<dbReference type="GO" id="GO:0045040">
    <property type="term" value="P:protein insertion into mitochondrial outer membrane"/>
    <property type="evidence" value="ECO:0007669"/>
    <property type="project" value="UniProtKB-UniRule"/>
</dbReference>
<evidence type="ECO:0000256" key="10">
    <source>
        <dbReference type="SAM" id="MobiDB-lite"/>
    </source>
</evidence>
<feature type="compositionally biased region" description="Polar residues" evidence="10">
    <location>
        <begin position="179"/>
        <end position="190"/>
    </location>
</feature>
<dbReference type="EMBL" id="KQ257453">
    <property type="protein sequence ID" value="KND02576.1"/>
    <property type="molecule type" value="Genomic_DNA"/>
</dbReference>
<evidence type="ECO:0000256" key="6">
    <source>
        <dbReference type="ARBA" id="ARBA00023121"/>
    </source>
</evidence>
<name>A0A0L0HME0_SPIPD</name>
<dbReference type="FunCoup" id="A0A0L0HME0">
    <property type="interactions" value="34"/>
</dbReference>
<feature type="region of interest" description="Disordered" evidence="10">
    <location>
        <begin position="163"/>
        <end position="191"/>
    </location>
</feature>
<comment type="subunit">
    <text evidence="9">Component of the ER-mitochondria encounter structure (ERMES) or MDM complex, composed of MMM1, MDM10, MDM12 and MDM34. A MMM1 homodimer associates with one molecule of MDM12 on each side in a pairwise head-to-tail manner, and the SMP-LTD domains of MMM1 and MDM12 generate a continuous hydrophobic tunnel for phospholipid trafficking.</text>
</comment>
<dbReference type="PANTHER" id="PTHR28204:SF1">
    <property type="entry name" value="MITOCHONDRIAL DISTRIBUTION AND MORPHOLOGY PROTEIN 12"/>
    <property type="match status" value="1"/>
</dbReference>
<feature type="compositionally biased region" description="Low complexity" evidence="10">
    <location>
        <begin position="248"/>
        <end position="276"/>
    </location>
</feature>
<evidence type="ECO:0000256" key="1">
    <source>
        <dbReference type="ARBA" id="ARBA00004370"/>
    </source>
</evidence>
<dbReference type="VEuPathDB" id="FungiDB:SPPG_03034"/>
<keyword evidence="3 9" id="KW-1000">Mitochondrion outer membrane</keyword>
<evidence type="ECO:0000256" key="4">
    <source>
        <dbReference type="ARBA" id="ARBA00022824"/>
    </source>
</evidence>
<comment type="subcellular location">
    <subcellularLocation>
        <location evidence="1">Membrane</location>
    </subcellularLocation>
    <subcellularLocation>
        <location evidence="9">Mitochondrion outer membrane</location>
        <topology evidence="9">Peripheral membrane protein</topology>
        <orientation evidence="9">Cytoplasmic side</orientation>
    </subcellularLocation>
    <subcellularLocation>
        <location evidence="9">Endoplasmic reticulum membrane</location>
        <topology evidence="9">Peripheral membrane protein</topology>
        <orientation evidence="9">Cytoplasmic side</orientation>
    </subcellularLocation>
    <text evidence="9">The ERMES/MDM complex localizes to a few discrete foci (around 10 per single cell), that represent mitochondria-endoplasmic reticulum junctions. These foci are often found next to mtDNA nucleoids.</text>
</comment>
<dbReference type="RefSeq" id="XP_016610615.1">
    <property type="nucleotide sequence ID" value="XM_016751318.1"/>
</dbReference>
<dbReference type="InParanoid" id="A0A0L0HME0"/>